<proteinExistence type="inferred from homology"/>
<dbReference type="EMBL" id="CP005290">
    <property type="protein sequence ID" value="AGK60631.1"/>
    <property type="molecule type" value="Genomic_DNA"/>
</dbReference>
<keyword evidence="1" id="KW-0456">Lyase</keyword>
<comment type="catalytic activity">
    <reaction evidence="5">
        <text>siroheme + 2 H(+) = 12,18-didecarboxysiroheme + 2 CO2</text>
        <dbReference type="Rhea" id="RHEA:19093"/>
        <dbReference type="ChEBI" id="CHEBI:15378"/>
        <dbReference type="ChEBI" id="CHEBI:16526"/>
        <dbReference type="ChEBI" id="CHEBI:60052"/>
        <dbReference type="ChEBI" id="CHEBI:140497"/>
        <dbReference type="EC" id="4.1.1.111"/>
    </reaction>
</comment>
<protein>
    <recommendedName>
        <fullName evidence="4">siroheme decarboxylase</fullName>
        <ecNumber evidence="4">4.1.1.111</ecNumber>
    </recommendedName>
</protein>
<dbReference type="HOGENOM" id="CLU_049427_1_0_2"/>
<dbReference type="AlphaFoldDB" id="N0BJH8"/>
<feature type="domain" description="Siroheme decarboxylase NirL-like HTH" evidence="7">
    <location>
        <begin position="175"/>
        <end position="219"/>
    </location>
</feature>
<dbReference type="PANTHER" id="PTHR43413:SF1">
    <property type="entry name" value="SIROHEME DECARBOXYLASE NIRL SUBUNIT"/>
    <property type="match status" value="1"/>
</dbReference>
<dbReference type="OrthoDB" id="145939at2157"/>
<evidence type="ECO:0000256" key="4">
    <source>
        <dbReference type="ARBA" id="ARBA00023471"/>
    </source>
</evidence>
<gene>
    <name evidence="8" type="ORF">Asulf_00611</name>
</gene>
<dbReference type="Proteomes" id="UP000013307">
    <property type="component" value="Chromosome"/>
</dbReference>
<dbReference type="Pfam" id="PF22451">
    <property type="entry name" value="NirdL-like_HTH"/>
    <property type="match status" value="2"/>
</dbReference>
<dbReference type="KEGG" id="ast:Asulf_00611"/>
<reference evidence="8 9" key="1">
    <citation type="journal article" date="2013" name="Genome Announc.">
        <title>Complete Genome Sequence of the Thermophilic and Facultatively Chemolithoautotrophic Sulfate Reducer Archaeoglobus sulfaticallidus Strain PM70-1T.</title>
        <authorList>
            <person name="Stokke R."/>
            <person name="Hocking W.P."/>
            <person name="Steinsbu B.O."/>
            <person name="Steen I.H."/>
        </authorList>
    </citation>
    <scope>NUCLEOTIDE SEQUENCE [LARGE SCALE GENOMIC DNA]</scope>
    <source>
        <strain evidence="8">PM70-1</strain>
    </source>
</reference>
<name>N0BJH8_9EURY</name>
<evidence type="ECO:0000313" key="9">
    <source>
        <dbReference type="Proteomes" id="UP000013307"/>
    </source>
</evidence>
<accession>N0BJH8</accession>
<dbReference type="EC" id="4.1.1.111" evidence="4"/>
<feature type="domain" description="Siroheme decarboxylase NirL-like HTH" evidence="7">
    <location>
        <begin position="6"/>
        <end position="51"/>
    </location>
</feature>
<evidence type="ECO:0000256" key="5">
    <source>
        <dbReference type="ARBA" id="ARBA00048470"/>
    </source>
</evidence>
<organism evidence="8 9">
    <name type="scientific">Archaeoglobus sulfaticallidus PM70-1</name>
    <dbReference type="NCBI Taxonomy" id="387631"/>
    <lineage>
        <taxon>Archaea</taxon>
        <taxon>Methanobacteriati</taxon>
        <taxon>Methanobacteriota</taxon>
        <taxon>Archaeoglobi</taxon>
        <taxon>Archaeoglobales</taxon>
        <taxon>Archaeoglobaceae</taxon>
        <taxon>Archaeoglobus</taxon>
    </lineage>
</organism>
<dbReference type="InterPro" id="IPR053953">
    <property type="entry name" value="NirdL-like_HTH"/>
</dbReference>
<keyword evidence="9" id="KW-1185">Reference proteome</keyword>
<evidence type="ECO:0000259" key="6">
    <source>
        <dbReference type="Pfam" id="PF17805"/>
    </source>
</evidence>
<sequence length="318" mass="37179">MFDDREKALLMALQYNFPLSEEPYIGISEFTGLDLDYVLRKTKEFLEKGIIKRIGAQLNYKAFRDIGYAVLVGAKADRVDEVAAIINSFKPKHNYLRDCEEYNIWFTIKSRDIDALRAKVEEIVKAAGIADYVFLPSKRVYKMDVKYDLLRGISYSEAGLERMDVPKVEELGVDPELLRALEREFPVQNRPFKVYERFGYGEGELISLIEEMIDERVIRGFYAVLKERKIGFRENGMNLIRTEKPKKVALKLVREFPEITHLVERVPDEKWNYPLYFMVHAVSRSSIEEIKSKAAEMPGVEEIRTLYSIRDLNPNYRY</sequence>
<dbReference type="RefSeq" id="WP_015590230.1">
    <property type="nucleotide sequence ID" value="NC_021169.1"/>
</dbReference>
<dbReference type="Pfam" id="PF17805">
    <property type="entry name" value="AsnC_trans_reg2"/>
    <property type="match status" value="2"/>
</dbReference>
<feature type="domain" description="Siroheme decarboxylase AsnC-like ligand binding" evidence="6">
    <location>
        <begin position="229"/>
        <end position="312"/>
    </location>
</feature>
<evidence type="ECO:0000256" key="1">
    <source>
        <dbReference type="ARBA" id="ARBA00023239"/>
    </source>
</evidence>
<dbReference type="InterPro" id="IPR050684">
    <property type="entry name" value="HTH-Siroheme_Decarb"/>
</dbReference>
<comment type="pathway">
    <text evidence="2">Porphyrin-containing compound metabolism.</text>
</comment>
<dbReference type="eggNOG" id="arCOG01628">
    <property type="taxonomic scope" value="Archaea"/>
</dbReference>
<evidence type="ECO:0000313" key="8">
    <source>
        <dbReference type="EMBL" id="AGK60631.1"/>
    </source>
</evidence>
<dbReference type="PANTHER" id="PTHR43413">
    <property type="entry name" value="TRANSCRIPTIONAL REGULATOR, ASNC FAMILY"/>
    <property type="match status" value="1"/>
</dbReference>
<dbReference type="InterPro" id="IPR040523">
    <property type="entry name" value="AsnC_trans_reg2"/>
</dbReference>
<evidence type="ECO:0000259" key="7">
    <source>
        <dbReference type="Pfam" id="PF22451"/>
    </source>
</evidence>
<feature type="domain" description="Siroheme decarboxylase AsnC-like ligand binding" evidence="6">
    <location>
        <begin position="69"/>
        <end position="142"/>
    </location>
</feature>
<evidence type="ECO:0000256" key="2">
    <source>
        <dbReference type="ARBA" id="ARBA00023444"/>
    </source>
</evidence>
<dbReference type="GeneID" id="15392254"/>
<evidence type="ECO:0000256" key="3">
    <source>
        <dbReference type="ARBA" id="ARBA00023457"/>
    </source>
</evidence>
<comment type="similarity">
    <text evidence="3">Belongs to the Ahb/Nir family.</text>
</comment>
<dbReference type="GO" id="GO:0016829">
    <property type="term" value="F:lyase activity"/>
    <property type="evidence" value="ECO:0007669"/>
    <property type="project" value="UniProtKB-KW"/>
</dbReference>
<dbReference type="STRING" id="387631.Asulf_00611"/>
<dbReference type="Gene3D" id="1.10.10.2890">
    <property type="match status" value="1"/>
</dbReference>
<dbReference type="Gene3D" id="3.30.70.3460">
    <property type="match status" value="2"/>
</dbReference>